<evidence type="ECO:0000256" key="4">
    <source>
        <dbReference type="ARBA" id="ARBA00022759"/>
    </source>
</evidence>
<dbReference type="GO" id="GO:0003676">
    <property type="term" value="F:nucleic acid binding"/>
    <property type="evidence" value="ECO:0007669"/>
    <property type="project" value="InterPro"/>
</dbReference>
<keyword evidence="5" id="KW-0695">RNA-directed DNA polymerase</keyword>
<evidence type="ECO:0000259" key="7">
    <source>
        <dbReference type="PROSITE" id="PS50994"/>
    </source>
</evidence>
<dbReference type="Proteomes" id="UP000075809">
    <property type="component" value="Unassembled WGS sequence"/>
</dbReference>
<evidence type="ECO:0000256" key="5">
    <source>
        <dbReference type="ARBA" id="ARBA00022918"/>
    </source>
</evidence>
<evidence type="ECO:0000256" key="1">
    <source>
        <dbReference type="ARBA" id="ARBA00012493"/>
    </source>
</evidence>
<sequence>MVTYYSRFIPDASKITYPLRKLLVKNSTFKWTKACEDAFSKLKNEISSDRILTPYNPESPLIITCDASPTSIAGILSHVLNGIEKPIAFASRSLTPAERNYSQLDREALAIVFAVNHFFIAPIHQKYYSTDIAINEVHQLCYSTIFEISTEELTTKTIVQETDKDEVLSKIKQALLNGETDNIEYTLEAEILFKGQRAVIPKMLQSKILEELHKTHVDITKMKQLARRYCIWKGIDRDIENAVKSCQNCAEVKSSPAKAPVHHWEEPTSNWDRIHIDYAGPIENHYFLIVISARSRWAEIRIIKDAPISEKTVELLKDIFSTRGFPKAMVSDNATIFVSETFKQFCRRSGIFQKLIAPGHPATNGLAERNVQTLKQL</sequence>
<dbReference type="InterPro" id="IPR050951">
    <property type="entry name" value="Retrovirus_Pol_polyprotein"/>
</dbReference>
<accession>A0A151X119</accession>
<dbReference type="Gene3D" id="1.10.340.70">
    <property type="match status" value="1"/>
</dbReference>
<evidence type="ECO:0000313" key="9">
    <source>
        <dbReference type="Proteomes" id="UP000075809"/>
    </source>
</evidence>
<dbReference type="Gene3D" id="3.30.420.10">
    <property type="entry name" value="Ribonuclease H-like superfamily/Ribonuclease H"/>
    <property type="match status" value="1"/>
</dbReference>
<dbReference type="GO" id="GO:0003964">
    <property type="term" value="F:RNA-directed DNA polymerase activity"/>
    <property type="evidence" value="ECO:0007669"/>
    <property type="project" value="UniProtKB-KW"/>
</dbReference>
<dbReference type="Gene3D" id="3.30.70.270">
    <property type="match status" value="1"/>
</dbReference>
<dbReference type="InterPro" id="IPR041577">
    <property type="entry name" value="RT_RNaseH_2"/>
</dbReference>
<evidence type="ECO:0000256" key="3">
    <source>
        <dbReference type="ARBA" id="ARBA00022722"/>
    </source>
</evidence>
<dbReference type="Gene3D" id="3.10.20.370">
    <property type="match status" value="1"/>
</dbReference>
<feature type="domain" description="Integrase catalytic" evidence="7">
    <location>
        <begin position="263"/>
        <end position="377"/>
    </location>
</feature>
<keyword evidence="4" id="KW-0255">Endonuclease</keyword>
<dbReference type="GO" id="GO:0042575">
    <property type="term" value="C:DNA polymerase complex"/>
    <property type="evidence" value="ECO:0007669"/>
    <property type="project" value="UniProtKB-ARBA"/>
</dbReference>
<dbReference type="PANTHER" id="PTHR37984">
    <property type="entry name" value="PROTEIN CBG26694"/>
    <property type="match status" value="1"/>
</dbReference>
<dbReference type="PROSITE" id="PS50994">
    <property type="entry name" value="INTEGRASE"/>
    <property type="match status" value="1"/>
</dbReference>
<keyword evidence="2" id="KW-0808">Transferase</keyword>
<evidence type="ECO:0000256" key="6">
    <source>
        <dbReference type="ARBA" id="ARBA00023268"/>
    </source>
</evidence>
<dbReference type="FunFam" id="3.10.20.370:FF:000001">
    <property type="entry name" value="Retrovirus-related Pol polyprotein from transposon 17.6-like protein"/>
    <property type="match status" value="1"/>
</dbReference>
<dbReference type="AlphaFoldDB" id="A0A151X119"/>
<keyword evidence="6" id="KW-0511">Multifunctional enzyme</keyword>
<dbReference type="InterPro" id="IPR043128">
    <property type="entry name" value="Rev_trsase/Diguanyl_cyclase"/>
</dbReference>
<dbReference type="STRING" id="64791.A0A151X119"/>
<evidence type="ECO:0000313" key="8">
    <source>
        <dbReference type="EMBL" id="KYQ54070.1"/>
    </source>
</evidence>
<dbReference type="InterPro" id="IPR043502">
    <property type="entry name" value="DNA/RNA_pol_sf"/>
</dbReference>
<keyword evidence="3" id="KW-0540">Nuclease</keyword>
<proteinExistence type="predicted"/>
<keyword evidence="4" id="KW-0378">Hydrolase</keyword>
<dbReference type="GO" id="GO:0015074">
    <property type="term" value="P:DNA integration"/>
    <property type="evidence" value="ECO:0007669"/>
    <property type="project" value="InterPro"/>
</dbReference>
<evidence type="ECO:0000256" key="2">
    <source>
        <dbReference type="ARBA" id="ARBA00022695"/>
    </source>
</evidence>
<organism evidence="8 9">
    <name type="scientific">Mycetomoellerius zeteki</name>
    <dbReference type="NCBI Taxonomy" id="64791"/>
    <lineage>
        <taxon>Eukaryota</taxon>
        <taxon>Metazoa</taxon>
        <taxon>Ecdysozoa</taxon>
        <taxon>Arthropoda</taxon>
        <taxon>Hexapoda</taxon>
        <taxon>Insecta</taxon>
        <taxon>Pterygota</taxon>
        <taxon>Neoptera</taxon>
        <taxon>Endopterygota</taxon>
        <taxon>Hymenoptera</taxon>
        <taxon>Apocrita</taxon>
        <taxon>Aculeata</taxon>
        <taxon>Formicoidea</taxon>
        <taxon>Formicidae</taxon>
        <taxon>Myrmicinae</taxon>
        <taxon>Mycetomoellerius</taxon>
    </lineage>
</organism>
<dbReference type="Pfam" id="PF17919">
    <property type="entry name" value="RT_RNaseH_2"/>
    <property type="match status" value="1"/>
</dbReference>
<dbReference type="PANTHER" id="PTHR37984:SF5">
    <property type="entry name" value="PROTEIN NYNRIN-LIKE"/>
    <property type="match status" value="1"/>
</dbReference>
<dbReference type="InterPro" id="IPR036397">
    <property type="entry name" value="RNaseH_sf"/>
</dbReference>
<keyword evidence="2" id="KW-0548">Nucleotidyltransferase</keyword>
<dbReference type="Pfam" id="PF17921">
    <property type="entry name" value="Integrase_H2C2"/>
    <property type="match status" value="1"/>
</dbReference>
<dbReference type="Pfam" id="PF00665">
    <property type="entry name" value="rve"/>
    <property type="match status" value="1"/>
</dbReference>
<dbReference type="InterPro" id="IPR001584">
    <property type="entry name" value="Integrase_cat-core"/>
</dbReference>
<reference evidence="8 9" key="1">
    <citation type="submission" date="2015-09" db="EMBL/GenBank/DDBJ databases">
        <title>Trachymyrmex zeteki WGS genome.</title>
        <authorList>
            <person name="Nygaard S."/>
            <person name="Hu H."/>
            <person name="Boomsma J."/>
            <person name="Zhang G."/>
        </authorList>
    </citation>
    <scope>NUCLEOTIDE SEQUENCE [LARGE SCALE GENOMIC DNA]</scope>
    <source>
        <strain evidence="8">Tzet28-1</strain>
        <tissue evidence="8">Whole body</tissue>
    </source>
</reference>
<dbReference type="SUPFAM" id="SSF56672">
    <property type="entry name" value="DNA/RNA polymerases"/>
    <property type="match status" value="1"/>
</dbReference>
<dbReference type="EMBL" id="KQ982592">
    <property type="protein sequence ID" value="KYQ54070.1"/>
    <property type="molecule type" value="Genomic_DNA"/>
</dbReference>
<keyword evidence="9" id="KW-1185">Reference proteome</keyword>
<dbReference type="InterPro" id="IPR012337">
    <property type="entry name" value="RNaseH-like_sf"/>
</dbReference>
<dbReference type="SUPFAM" id="SSF53098">
    <property type="entry name" value="Ribonuclease H-like"/>
    <property type="match status" value="1"/>
</dbReference>
<dbReference type="GO" id="GO:0004519">
    <property type="term" value="F:endonuclease activity"/>
    <property type="evidence" value="ECO:0007669"/>
    <property type="project" value="UniProtKB-KW"/>
</dbReference>
<dbReference type="InterPro" id="IPR041588">
    <property type="entry name" value="Integrase_H2C2"/>
</dbReference>
<protein>
    <recommendedName>
        <fullName evidence="1">RNA-directed DNA polymerase</fullName>
        <ecNumber evidence="1">2.7.7.49</ecNumber>
    </recommendedName>
</protein>
<name>A0A151X119_9HYME</name>
<dbReference type="EC" id="2.7.7.49" evidence="1"/>
<gene>
    <name evidence="8" type="ORF">ALC60_07024</name>
</gene>